<sequence>MYGVLSNLGFSRPGAVWKQLLARCEADLPEHTRMQFEKANGRKGRLVPAIREEDARKLVDLVREMMGQEQKGWFYLPAERQLVELLTDAFAEHQSESPCELQGVVVDVFFHRCKVAVVFQGAGENFPVDRLQEHGVRVLEVRVCQEDFRPGTLVREICRIIESEAGTHSQF</sequence>
<name>A0A511NBX3_DEIC1</name>
<gene>
    <name evidence="1" type="ORF">DC3_57320</name>
</gene>
<protein>
    <submittedName>
        <fullName evidence="1">Uncharacterized protein</fullName>
    </submittedName>
</protein>
<dbReference type="AlphaFoldDB" id="A0A511NBX3"/>
<evidence type="ECO:0000313" key="1">
    <source>
        <dbReference type="EMBL" id="GEM50097.1"/>
    </source>
</evidence>
<evidence type="ECO:0000313" key="2">
    <source>
        <dbReference type="Proteomes" id="UP000321306"/>
    </source>
</evidence>
<dbReference type="EMBL" id="BJXB01000058">
    <property type="protein sequence ID" value="GEM50097.1"/>
    <property type="molecule type" value="Genomic_DNA"/>
</dbReference>
<reference evidence="1 2" key="1">
    <citation type="submission" date="2019-07" db="EMBL/GenBank/DDBJ databases">
        <title>Whole genome shotgun sequence of Deinococcus cellulosilyticus NBRC 106333.</title>
        <authorList>
            <person name="Hosoyama A."/>
            <person name="Uohara A."/>
            <person name="Ohji S."/>
            <person name="Ichikawa N."/>
        </authorList>
    </citation>
    <scope>NUCLEOTIDE SEQUENCE [LARGE SCALE GENOMIC DNA]</scope>
    <source>
        <strain evidence="1 2">NBRC 106333</strain>
    </source>
</reference>
<accession>A0A511NBX3</accession>
<organism evidence="1 2">
    <name type="scientific">Deinococcus cellulosilyticus (strain DSM 18568 / NBRC 106333 / KACC 11606 / 5516J-15)</name>
    <dbReference type="NCBI Taxonomy" id="1223518"/>
    <lineage>
        <taxon>Bacteria</taxon>
        <taxon>Thermotogati</taxon>
        <taxon>Deinococcota</taxon>
        <taxon>Deinococci</taxon>
        <taxon>Deinococcales</taxon>
        <taxon>Deinococcaceae</taxon>
        <taxon>Deinococcus</taxon>
    </lineage>
</organism>
<comment type="caution">
    <text evidence="1">The sequence shown here is derived from an EMBL/GenBank/DDBJ whole genome shotgun (WGS) entry which is preliminary data.</text>
</comment>
<proteinExistence type="predicted"/>
<dbReference type="Proteomes" id="UP000321306">
    <property type="component" value="Unassembled WGS sequence"/>
</dbReference>
<keyword evidence="2" id="KW-1185">Reference proteome</keyword>